<evidence type="ECO:0000313" key="2">
    <source>
        <dbReference type="EMBL" id="OBB32491.1"/>
    </source>
</evidence>
<dbReference type="GO" id="GO:0016747">
    <property type="term" value="F:acyltransferase activity, transferring groups other than amino-acyl groups"/>
    <property type="evidence" value="ECO:0007669"/>
    <property type="project" value="InterPro"/>
</dbReference>
<reference evidence="3" key="1">
    <citation type="submission" date="2016-06" db="EMBL/GenBank/DDBJ databases">
        <authorList>
            <person name="Sutton G."/>
            <person name="Brinkac L."/>
            <person name="Sanka R."/>
            <person name="Adams M."/>
            <person name="Lau E."/>
            <person name="Mehaffy C."/>
            <person name="Tameris M."/>
            <person name="Hatherill M."/>
            <person name="Hanekom W."/>
            <person name="Mahomed H."/>
            <person name="Mcshane H."/>
        </authorList>
    </citation>
    <scope>NUCLEOTIDE SEQUENCE [LARGE SCALE GENOMIC DNA]</scope>
    <source>
        <strain evidence="3">852002-51209_SCH5440388</strain>
    </source>
</reference>
<gene>
    <name evidence="2" type="ORF">A5792_01980</name>
</gene>
<dbReference type="InterPro" id="IPR000182">
    <property type="entry name" value="GNAT_dom"/>
</dbReference>
<evidence type="ECO:0000313" key="3">
    <source>
        <dbReference type="Proteomes" id="UP000093902"/>
    </source>
</evidence>
<evidence type="ECO:0000259" key="1">
    <source>
        <dbReference type="PROSITE" id="PS51186"/>
    </source>
</evidence>
<dbReference type="RefSeq" id="WP_064930979.1">
    <property type="nucleotide sequence ID" value="NZ_LZSO01000012.1"/>
</dbReference>
<dbReference type="InterPro" id="IPR016181">
    <property type="entry name" value="Acyl_CoA_acyltransferase"/>
</dbReference>
<proteinExistence type="predicted"/>
<dbReference type="Proteomes" id="UP000093902">
    <property type="component" value="Unassembled WGS sequence"/>
</dbReference>
<name>A0A1A0RDB7_MYCPR</name>
<feature type="domain" description="N-acetyltransferase" evidence="1">
    <location>
        <begin position="106"/>
        <end position="236"/>
    </location>
</feature>
<dbReference type="Pfam" id="PF13302">
    <property type="entry name" value="Acetyltransf_3"/>
    <property type="match status" value="1"/>
</dbReference>
<accession>A0A1A0RDB7</accession>
<dbReference type="OrthoDB" id="9799092at2"/>
<dbReference type="AlphaFoldDB" id="A0A1A0RDB7"/>
<sequence length="236" mass="25054">MSNGDAELDSLAIEIEVIWGSNSVGAEPMPPVIVAQAAASWRLHVSPTLPKDAERLVWAAADVPGGTAPSLLDGLRSALEPVTGPLCQEVTLSYGCSRPAGIVPPDGVRLITPDDADVHRLRIAPDWGGQHEWERLLDNGFPWAAATNGDEVLAVCETARWSVHGTEAGVWTLAGARGRGLAASVVAAWARQCTKRVPRLYYSTSAGNLSSQRVAQRLGLPLIGELWFLAPEGNDP</sequence>
<dbReference type="EMBL" id="LZSO01000012">
    <property type="protein sequence ID" value="OBB32491.1"/>
    <property type="molecule type" value="Genomic_DNA"/>
</dbReference>
<dbReference type="PROSITE" id="PS51186">
    <property type="entry name" value="GNAT"/>
    <property type="match status" value="1"/>
</dbReference>
<comment type="caution">
    <text evidence="2">The sequence shown here is derived from an EMBL/GenBank/DDBJ whole genome shotgun (WGS) entry which is preliminary data.</text>
</comment>
<dbReference type="SUPFAM" id="SSF55729">
    <property type="entry name" value="Acyl-CoA N-acyltransferases (Nat)"/>
    <property type="match status" value="1"/>
</dbReference>
<protein>
    <recommendedName>
        <fullName evidence="1">N-acetyltransferase domain-containing protein</fullName>
    </recommendedName>
</protein>
<dbReference type="Gene3D" id="3.40.630.30">
    <property type="match status" value="1"/>
</dbReference>
<organism evidence="2 3">
    <name type="scientific">Mycolicibacterium peregrinum</name>
    <name type="common">Mycobacterium peregrinum</name>
    <dbReference type="NCBI Taxonomy" id="43304"/>
    <lineage>
        <taxon>Bacteria</taxon>
        <taxon>Bacillati</taxon>
        <taxon>Actinomycetota</taxon>
        <taxon>Actinomycetes</taxon>
        <taxon>Mycobacteriales</taxon>
        <taxon>Mycobacteriaceae</taxon>
        <taxon>Mycolicibacterium</taxon>
    </lineage>
</organism>